<reference evidence="3 4" key="1">
    <citation type="submission" date="2014-11" db="EMBL/GenBank/DDBJ databases">
        <title>Genomics and ecophysiology of heterotrophic nitrogen fixing bacteria isolated from estuarine surface water.</title>
        <authorList>
            <person name="Bentzon-Tilia M."/>
            <person name="Severin I."/>
            <person name="Hansen L.H."/>
            <person name="Riemann L."/>
        </authorList>
    </citation>
    <scope>NUCLEOTIDE SEQUENCE [LARGE SCALE GENOMIC DNA]</scope>
    <source>
        <strain evidence="3 4">BAL398</strain>
    </source>
</reference>
<dbReference type="PATRIC" id="fig|1076.23.peg.869"/>
<protein>
    <submittedName>
        <fullName evidence="3">Tripartite tricarboxylate transporter TctB</fullName>
    </submittedName>
</protein>
<organism evidence="3 4">
    <name type="scientific">Rhodopseudomonas palustris</name>
    <dbReference type="NCBI Taxonomy" id="1076"/>
    <lineage>
        <taxon>Bacteria</taxon>
        <taxon>Pseudomonadati</taxon>
        <taxon>Pseudomonadota</taxon>
        <taxon>Alphaproteobacteria</taxon>
        <taxon>Hyphomicrobiales</taxon>
        <taxon>Nitrobacteraceae</taxon>
        <taxon>Rhodopseudomonas</taxon>
    </lineage>
</organism>
<evidence type="ECO:0000313" key="3">
    <source>
        <dbReference type="EMBL" id="KIZ45274.1"/>
    </source>
</evidence>
<sequence>MNKNVVRGYVLAFVALGFGLGSFRYSIGSLDNTGPGLFPLLVSSMLLAIAILIVIRARYEAPDRLEIKVRSIASVLAGLVGFVLVSKIVGMIVGIVVLVFVAALAGSSYSWRSNLKISAALIVVAFAFQGLLGLHLGLY</sequence>
<evidence type="ECO:0000259" key="2">
    <source>
        <dbReference type="Pfam" id="PF07331"/>
    </source>
</evidence>
<evidence type="ECO:0000313" key="4">
    <source>
        <dbReference type="Proteomes" id="UP000032515"/>
    </source>
</evidence>
<accession>A0A0D7EWQ3</accession>
<dbReference type="EMBL" id="JXXE01000156">
    <property type="protein sequence ID" value="KIZ45274.1"/>
    <property type="molecule type" value="Genomic_DNA"/>
</dbReference>
<feature type="transmembrane region" description="Helical" evidence="1">
    <location>
        <begin position="36"/>
        <end position="55"/>
    </location>
</feature>
<comment type="caution">
    <text evidence="3">The sequence shown here is derived from an EMBL/GenBank/DDBJ whole genome shotgun (WGS) entry which is preliminary data.</text>
</comment>
<dbReference type="OrthoDB" id="8902299at2"/>
<keyword evidence="1" id="KW-1133">Transmembrane helix</keyword>
<proteinExistence type="predicted"/>
<keyword evidence="1" id="KW-0812">Transmembrane</keyword>
<evidence type="ECO:0000256" key="1">
    <source>
        <dbReference type="SAM" id="Phobius"/>
    </source>
</evidence>
<feature type="transmembrane region" description="Helical" evidence="1">
    <location>
        <begin position="117"/>
        <end position="138"/>
    </location>
</feature>
<dbReference type="Pfam" id="PF07331">
    <property type="entry name" value="TctB"/>
    <property type="match status" value="1"/>
</dbReference>
<dbReference type="AlphaFoldDB" id="A0A0D7EWQ3"/>
<name>A0A0D7EWQ3_RHOPL</name>
<gene>
    <name evidence="3" type="ORF">OO17_08065</name>
</gene>
<feature type="transmembrane region" description="Helical" evidence="1">
    <location>
        <begin position="76"/>
        <end position="105"/>
    </location>
</feature>
<keyword evidence="1" id="KW-0472">Membrane</keyword>
<feature type="domain" description="DUF1468" evidence="2">
    <location>
        <begin position="11"/>
        <end position="136"/>
    </location>
</feature>
<dbReference type="Proteomes" id="UP000032515">
    <property type="component" value="Unassembled WGS sequence"/>
</dbReference>
<dbReference type="InterPro" id="IPR009936">
    <property type="entry name" value="DUF1468"/>
</dbReference>